<dbReference type="NCBIfam" id="NF004737">
    <property type="entry name" value="PRK06074.2-4"/>
    <property type="match status" value="1"/>
</dbReference>
<protein>
    <recommendedName>
        <fullName evidence="3">NAD(P)H dehydrogenase subunit J</fullName>
    </recommendedName>
</protein>
<dbReference type="InterPro" id="IPR037232">
    <property type="entry name" value="NADH_quin_OxRdtase_su_C/D-like"/>
</dbReference>
<dbReference type="PANTHER" id="PTHR10884:SF14">
    <property type="entry name" value="NADH DEHYDROGENASE [UBIQUINONE] IRON-SULFUR PROTEIN 3, MITOCHONDRIAL"/>
    <property type="match status" value="1"/>
</dbReference>
<dbReference type="OrthoDB" id="9803286at2"/>
<gene>
    <name evidence="5" type="ORF">ciss_18360</name>
</gene>
<name>A0A1L8D409_9THEO</name>
<dbReference type="PANTHER" id="PTHR10884">
    <property type="entry name" value="NADH DEHYDROGENASE UBIQUINONE IRON-SULFUR PROTEIN 3"/>
    <property type="match status" value="1"/>
</dbReference>
<dbReference type="Gene3D" id="3.30.460.80">
    <property type="entry name" value="NADH:ubiquinone oxidoreductase, 30kDa subunit"/>
    <property type="match status" value="1"/>
</dbReference>
<dbReference type="GO" id="GO:0008137">
    <property type="term" value="F:NADH dehydrogenase (ubiquinone) activity"/>
    <property type="evidence" value="ECO:0007669"/>
    <property type="project" value="InterPro"/>
</dbReference>
<evidence type="ECO:0000256" key="3">
    <source>
        <dbReference type="ARBA" id="ARBA00031773"/>
    </source>
</evidence>
<evidence type="ECO:0000256" key="1">
    <source>
        <dbReference type="ARBA" id="ARBA00007569"/>
    </source>
</evidence>
<dbReference type="InterPro" id="IPR001268">
    <property type="entry name" value="NADH_UbQ_OxRdtase_30kDa_su"/>
</dbReference>
<dbReference type="STRING" id="661089.ciss_18360"/>
<reference evidence="6" key="1">
    <citation type="submission" date="2016-12" db="EMBL/GenBank/DDBJ databases">
        <title>Draft Genome Sequences od Carboxydothermus pertinax and islandicus, Hydrogenogenic Carboxydotrophic Bacteria.</title>
        <authorList>
            <person name="Fukuyama Y."/>
            <person name="Ohmae K."/>
            <person name="Yoneda Y."/>
            <person name="Yoshida T."/>
            <person name="Sako Y."/>
        </authorList>
    </citation>
    <scope>NUCLEOTIDE SEQUENCE [LARGE SCALE GENOMIC DNA]</scope>
    <source>
        <strain evidence="6">SET</strain>
    </source>
</reference>
<evidence type="ECO:0000259" key="4">
    <source>
        <dbReference type="Pfam" id="PF00329"/>
    </source>
</evidence>
<feature type="domain" description="NADH:ubiquinone oxidoreductase 30kDa subunit" evidence="4">
    <location>
        <begin position="28"/>
        <end position="141"/>
    </location>
</feature>
<dbReference type="SUPFAM" id="SSF143243">
    <property type="entry name" value="Nqo5-like"/>
    <property type="match status" value="1"/>
</dbReference>
<evidence type="ECO:0000313" key="5">
    <source>
        <dbReference type="EMBL" id="GAV25903.1"/>
    </source>
</evidence>
<evidence type="ECO:0000313" key="6">
    <source>
        <dbReference type="Proteomes" id="UP000187338"/>
    </source>
</evidence>
<comment type="similarity">
    <text evidence="1">Belongs to the complex I 30 kDa subunit family.</text>
</comment>
<evidence type="ECO:0000256" key="2">
    <source>
        <dbReference type="ARBA" id="ARBA00022448"/>
    </source>
</evidence>
<dbReference type="AlphaFoldDB" id="A0A1L8D409"/>
<dbReference type="EMBL" id="BDJL01000093">
    <property type="protein sequence ID" value="GAV25903.1"/>
    <property type="molecule type" value="Genomic_DNA"/>
</dbReference>
<dbReference type="RefSeq" id="WP_075866109.1">
    <property type="nucleotide sequence ID" value="NZ_BDJL01000093.1"/>
</dbReference>
<dbReference type="Proteomes" id="UP000187338">
    <property type="component" value="Unassembled WGS sequence"/>
</dbReference>
<proteinExistence type="inferred from homology"/>
<keyword evidence="2" id="KW-0813">Transport</keyword>
<accession>A0A1L8D409</accession>
<dbReference type="GO" id="GO:0016651">
    <property type="term" value="F:oxidoreductase activity, acting on NAD(P)H"/>
    <property type="evidence" value="ECO:0007669"/>
    <property type="project" value="InterPro"/>
</dbReference>
<keyword evidence="6" id="KW-1185">Reference proteome</keyword>
<comment type="caution">
    <text evidence="5">The sequence shown here is derived from an EMBL/GenBank/DDBJ whole genome shotgun (WGS) entry which is preliminary data.</text>
</comment>
<dbReference type="Pfam" id="PF00329">
    <property type="entry name" value="Complex1_30kDa"/>
    <property type="match status" value="1"/>
</dbReference>
<dbReference type="NCBIfam" id="TIGR01961">
    <property type="entry name" value="NuoC_fam"/>
    <property type="match status" value="1"/>
</dbReference>
<dbReference type="InterPro" id="IPR010218">
    <property type="entry name" value="NADH_DH_suC"/>
</dbReference>
<organism evidence="5 6">
    <name type="scientific">Carboxydothermus islandicus</name>
    <dbReference type="NCBI Taxonomy" id="661089"/>
    <lineage>
        <taxon>Bacteria</taxon>
        <taxon>Bacillati</taxon>
        <taxon>Bacillota</taxon>
        <taxon>Clostridia</taxon>
        <taxon>Thermoanaerobacterales</taxon>
        <taxon>Thermoanaerobacteraceae</taxon>
        <taxon>Carboxydothermus</taxon>
    </lineage>
</organism>
<sequence>MNINEVFERLEGKYDVELSNNAIIVKNKDEILNVLREIKDLGFELLTNLTAVDYPPERFEIVYHVESYLNNYDIITVKTSVSRENPRIPSAFSIWPAADWQEREVYDLMGIVFENHPHLTRVFLGEDFEGFPLRKDYKVQSNR</sequence>